<dbReference type="AlphaFoldDB" id="A0A812W103"/>
<keyword evidence="5" id="KW-1185">Reference proteome</keyword>
<dbReference type="Gene3D" id="2.10.50.10">
    <property type="entry name" value="Tumor Necrosis Factor Receptor, subunit A, domain 2"/>
    <property type="match status" value="1"/>
</dbReference>
<dbReference type="OrthoDB" id="430657at2759"/>
<dbReference type="SMART" id="SM01411">
    <property type="entry name" value="Ephrin_rec_like"/>
    <property type="match status" value="1"/>
</dbReference>
<evidence type="ECO:0000313" key="5">
    <source>
        <dbReference type="Proteomes" id="UP000649617"/>
    </source>
</evidence>
<feature type="chain" id="PRO_5033053122" description="Tyrosine-protein kinase ephrin type A/B receptor-like domain-containing protein" evidence="3">
    <location>
        <begin position="21"/>
        <end position="528"/>
    </location>
</feature>
<evidence type="ECO:0008006" key="6">
    <source>
        <dbReference type="Google" id="ProtNLM"/>
    </source>
</evidence>
<dbReference type="Proteomes" id="UP000649617">
    <property type="component" value="Unassembled WGS sequence"/>
</dbReference>
<feature type="signal peptide" evidence="3">
    <location>
        <begin position="1"/>
        <end position="20"/>
    </location>
</feature>
<dbReference type="PANTHER" id="PTHR44103">
    <property type="entry name" value="PROPROTEIN CONVERTASE P"/>
    <property type="match status" value="1"/>
</dbReference>
<dbReference type="SUPFAM" id="SSF69318">
    <property type="entry name" value="Integrin alpha N-terminal domain"/>
    <property type="match status" value="1"/>
</dbReference>
<evidence type="ECO:0000256" key="3">
    <source>
        <dbReference type="SAM" id="SignalP"/>
    </source>
</evidence>
<name>A0A812W103_SYMPI</name>
<feature type="transmembrane region" description="Helical" evidence="2">
    <location>
        <begin position="489"/>
        <end position="510"/>
    </location>
</feature>
<dbReference type="Pfam" id="PF13517">
    <property type="entry name" value="FG-GAP_3"/>
    <property type="match status" value="2"/>
</dbReference>
<keyword evidence="2" id="KW-1133">Transmembrane helix</keyword>
<protein>
    <recommendedName>
        <fullName evidence="6">Tyrosine-protein kinase ephrin type A/B receptor-like domain-containing protein</fullName>
    </recommendedName>
</protein>
<reference evidence="4" key="1">
    <citation type="submission" date="2021-02" db="EMBL/GenBank/DDBJ databases">
        <authorList>
            <person name="Dougan E. K."/>
            <person name="Rhodes N."/>
            <person name="Thang M."/>
            <person name="Chan C."/>
        </authorList>
    </citation>
    <scope>NUCLEOTIDE SEQUENCE</scope>
</reference>
<comment type="caution">
    <text evidence="4">The sequence shown here is derived from an EMBL/GenBank/DDBJ whole genome shotgun (WGS) entry which is preliminary data.</text>
</comment>
<evidence type="ECO:0000256" key="1">
    <source>
        <dbReference type="ARBA" id="ARBA00022729"/>
    </source>
</evidence>
<evidence type="ECO:0000256" key="2">
    <source>
        <dbReference type="SAM" id="Phobius"/>
    </source>
</evidence>
<sequence>MSWPFLSALIFSAEAWLGGAQQHDESLRAMREGGEFIFIGVPCAVDWDGDGDIDLLVGCSNGTIAYYERTPQGLVHHVGAGNPFDGLRVDLIAVPRAVDWDADGDMDLLLSGFHGVESGEFEGCLRYFERLADGGLVERVGFDNPFHVFKPDGEMVVVPRAVDWDSDGDMDLLVAGSSGQIRYFERVEGGLLQERFDAQNPFEELDVGMQGVLEVTDWDDDGRLDILVGTRLGRVRFFKQLANQSFTELTGSSNPLARVRGRFAVMPYVVDWDEDGDTDLLAGVYTGGFSGVLLFNRGSCNWQDLCLSRGFTKGKLDTCSCILRYDMKDCSGCDENYFSGPPDTSLARECLACPKVAQGEGVACSGRGRCLDDAAARQQFPWKNRLQLSTVTGNGSCICNEPFWGEGCENGMCPEGQEYGHVEDRFTCHPCFPGWFKPEPGNSERCQVCGSGTFSSQFGSASCSSCRSPRFRSRVDIARISCDFANINVPVAIGVMLCSVLLFLPLPWMLCHKVCSFFRNAFTVGEVP</sequence>
<dbReference type="InterPro" id="IPR013517">
    <property type="entry name" value="FG-GAP"/>
</dbReference>
<accession>A0A812W103</accession>
<dbReference type="PANTHER" id="PTHR44103:SF1">
    <property type="entry name" value="PROPROTEIN CONVERTASE P"/>
    <property type="match status" value="1"/>
</dbReference>
<evidence type="ECO:0000313" key="4">
    <source>
        <dbReference type="EMBL" id="CAE7658388.1"/>
    </source>
</evidence>
<dbReference type="InterPro" id="IPR028994">
    <property type="entry name" value="Integrin_alpha_N"/>
</dbReference>
<keyword evidence="2" id="KW-0812">Transmembrane</keyword>
<keyword evidence="2" id="KW-0472">Membrane</keyword>
<dbReference type="EMBL" id="CAJNIZ010043376">
    <property type="protein sequence ID" value="CAE7658388.1"/>
    <property type="molecule type" value="Genomic_DNA"/>
</dbReference>
<gene>
    <name evidence="4" type="ORF">SPIL2461_LOCUS17768</name>
</gene>
<proteinExistence type="predicted"/>
<keyword evidence="1 3" id="KW-0732">Signal</keyword>
<organism evidence="4 5">
    <name type="scientific">Symbiodinium pilosum</name>
    <name type="common">Dinoflagellate</name>
    <dbReference type="NCBI Taxonomy" id="2952"/>
    <lineage>
        <taxon>Eukaryota</taxon>
        <taxon>Sar</taxon>
        <taxon>Alveolata</taxon>
        <taxon>Dinophyceae</taxon>
        <taxon>Suessiales</taxon>
        <taxon>Symbiodiniaceae</taxon>
        <taxon>Symbiodinium</taxon>
    </lineage>
</organism>